<sequence length="141" mass="14866">MSRPVVRLPWAVLAACLVLPLAACATVPPKEEEAAVSLCPPTRNWVAWVNAMPGPDAVPTLIVEGEVQLPEGRQAALVAGATDRMSPPGQRFALALTPGNNVGGWQKVRGELRPALTTYNAVIIGCGEEAIARIEDVTTAY</sequence>
<feature type="chain" id="PRO_5030177816" description="Lipoprotein" evidence="1">
    <location>
        <begin position="26"/>
        <end position="141"/>
    </location>
</feature>
<feature type="signal peptide" evidence="1">
    <location>
        <begin position="1"/>
        <end position="25"/>
    </location>
</feature>
<evidence type="ECO:0000256" key="1">
    <source>
        <dbReference type="SAM" id="SignalP"/>
    </source>
</evidence>
<evidence type="ECO:0000313" key="2">
    <source>
        <dbReference type="EMBL" id="GAD48684.1"/>
    </source>
</evidence>
<protein>
    <recommendedName>
        <fullName evidence="4">Lipoprotein</fullName>
    </recommendedName>
</protein>
<dbReference type="OrthoDB" id="7620622at2"/>
<dbReference type="eggNOG" id="ENOG5033P43">
    <property type="taxonomic scope" value="Bacteria"/>
</dbReference>
<organism evidence="2 3">
    <name type="scientific">Caenibius tardaugens NBRC 16725</name>
    <dbReference type="NCBI Taxonomy" id="1219035"/>
    <lineage>
        <taxon>Bacteria</taxon>
        <taxon>Pseudomonadati</taxon>
        <taxon>Pseudomonadota</taxon>
        <taxon>Alphaproteobacteria</taxon>
        <taxon>Sphingomonadales</taxon>
        <taxon>Erythrobacteraceae</taxon>
        <taxon>Caenibius</taxon>
    </lineage>
</organism>
<reference evidence="2 3" key="1">
    <citation type="submission" date="2013-09" db="EMBL/GenBank/DDBJ databases">
        <title>Whole genome shotgun sequence of Novosphingobium tardaugens NBRC 16725.</title>
        <authorList>
            <person name="Isaki S."/>
            <person name="Hosoyama A."/>
            <person name="Tsuchikane K."/>
            <person name="Katsumata H."/>
            <person name="Ando Y."/>
            <person name="Yamazaki S."/>
            <person name="Fujita N."/>
        </authorList>
    </citation>
    <scope>NUCLEOTIDE SEQUENCE [LARGE SCALE GENOMIC DNA]</scope>
    <source>
        <strain evidence="2 3">NBRC 16725</strain>
    </source>
</reference>
<keyword evidence="3" id="KW-1185">Reference proteome</keyword>
<gene>
    <name evidence="2" type="ORF">NT2_04_00950</name>
</gene>
<comment type="caution">
    <text evidence="2">The sequence shown here is derived from an EMBL/GenBank/DDBJ whole genome shotgun (WGS) entry which is preliminary data.</text>
</comment>
<dbReference type="Proteomes" id="UP000016568">
    <property type="component" value="Unassembled WGS sequence"/>
</dbReference>
<evidence type="ECO:0008006" key="4">
    <source>
        <dbReference type="Google" id="ProtNLM"/>
    </source>
</evidence>
<dbReference type="EMBL" id="BASZ01000004">
    <property type="protein sequence ID" value="GAD48684.1"/>
    <property type="molecule type" value="Genomic_DNA"/>
</dbReference>
<proteinExistence type="predicted"/>
<keyword evidence="1" id="KW-0732">Signal</keyword>
<dbReference type="RefSeq" id="WP_021689591.1">
    <property type="nucleotide sequence ID" value="NZ_BASZ01000004.1"/>
</dbReference>
<evidence type="ECO:0000313" key="3">
    <source>
        <dbReference type="Proteomes" id="UP000016568"/>
    </source>
</evidence>
<name>U2ZTH3_9SPHN</name>
<accession>U2ZTH3</accession>
<dbReference type="KEGG" id="ntd:EGO55_09805"/>
<dbReference type="AlphaFoldDB" id="U2ZTH3"/>